<gene>
    <name evidence="5" type="primary">yybR_3</name>
    <name evidence="5" type="ORF">DEA8626_03199</name>
</gene>
<dbReference type="GO" id="GO:0003677">
    <property type="term" value="F:DNA binding"/>
    <property type="evidence" value="ECO:0007669"/>
    <property type="project" value="UniProtKB-KW"/>
</dbReference>
<name>A0A2R8BL38_9RHOB</name>
<dbReference type="SUPFAM" id="SSF46785">
    <property type="entry name" value="Winged helix' DNA-binding domain"/>
    <property type="match status" value="1"/>
</dbReference>
<dbReference type="InterPro" id="IPR002577">
    <property type="entry name" value="HTH_HxlR"/>
</dbReference>
<dbReference type="InterPro" id="IPR036527">
    <property type="entry name" value="SCP2_sterol-bd_dom_sf"/>
</dbReference>
<keyword evidence="2" id="KW-0238">DNA-binding</keyword>
<feature type="domain" description="HTH hxlR-type" evidence="4">
    <location>
        <begin position="10"/>
        <end position="107"/>
    </location>
</feature>
<evidence type="ECO:0000313" key="6">
    <source>
        <dbReference type="Proteomes" id="UP000244924"/>
    </source>
</evidence>
<evidence type="ECO:0000256" key="3">
    <source>
        <dbReference type="ARBA" id="ARBA00023163"/>
    </source>
</evidence>
<dbReference type="InterPro" id="IPR036390">
    <property type="entry name" value="WH_DNA-bd_sf"/>
</dbReference>
<dbReference type="Pfam" id="PF01638">
    <property type="entry name" value="HxlR"/>
    <property type="match status" value="1"/>
</dbReference>
<evidence type="ECO:0000256" key="2">
    <source>
        <dbReference type="ARBA" id="ARBA00023125"/>
    </source>
</evidence>
<evidence type="ECO:0000313" key="5">
    <source>
        <dbReference type="EMBL" id="SPH24150.1"/>
    </source>
</evidence>
<sequence>MKTQPYGMICPITHACEILEPRWTIPILTELWAGSTRFNDLRRGIGSISPALLSKRLKELEEFGLVERIEDRATGNVDYIRTQMAIDLEPALNELAMWAQRHVTAEIALRNANLSSLIRCMPRIFAAEELPKRRIVLQFHFSDDLEYDTIWAVIQPGKPVEVCTSIPGFDVDLFVETSVKSMTALLLGRTNIAREVGADRLFLSGDALLERTMPRWLRICEYQPEQGAALLSPETSGEHAGPVTH</sequence>
<dbReference type="PROSITE" id="PS51118">
    <property type="entry name" value="HTH_HXLR"/>
    <property type="match status" value="1"/>
</dbReference>
<protein>
    <submittedName>
        <fullName evidence="5">Putative HTH-type transcriptional regulator YybR</fullName>
    </submittedName>
</protein>
<dbReference type="CDD" id="cd00090">
    <property type="entry name" value="HTH_ARSR"/>
    <property type="match status" value="1"/>
</dbReference>
<evidence type="ECO:0000259" key="4">
    <source>
        <dbReference type="PROSITE" id="PS51118"/>
    </source>
</evidence>
<evidence type="ECO:0000256" key="1">
    <source>
        <dbReference type="ARBA" id="ARBA00023015"/>
    </source>
</evidence>
<dbReference type="Gene3D" id="1.10.10.10">
    <property type="entry name" value="Winged helix-like DNA-binding domain superfamily/Winged helix DNA-binding domain"/>
    <property type="match status" value="1"/>
</dbReference>
<dbReference type="PANTHER" id="PTHR33204">
    <property type="entry name" value="TRANSCRIPTIONAL REGULATOR, MARR FAMILY"/>
    <property type="match status" value="1"/>
</dbReference>
<dbReference type="OrthoDB" id="9782219at2"/>
<dbReference type="EMBL" id="OMOQ01000003">
    <property type="protein sequence ID" value="SPH24150.1"/>
    <property type="molecule type" value="Genomic_DNA"/>
</dbReference>
<reference evidence="5 6" key="1">
    <citation type="submission" date="2018-03" db="EMBL/GenBank/DDBJ databases">
        <authorList>
            <person name="Keele B.F."/>
        </authorList>
    </citation>
    <scope>NUCLEOTIDE SEQUENCE [LARGE SCALE GENOMIC DNA]</scope>
    <source>
        <strain evidence="5 6">CECT 8626</strain>
    </source>
</reference>
<keyword evidence="1" id="KW-0805">Transcription regulation</keyword>
<dbReference type="PANTHER" id="PTHR33204:SF37">
    <property type="entry name" value="HTH-TYPE TRANSCRIPTIONAL REGULATOR YODB"/>
    <property type="match status" value="1"/>
</dbReference>
<dbReference type="RefSeq" id="WP_108854206.1">
    <property type="nucleotide sequence ID" value="NZ_OMOQ01000003.1"/>
</dbReference>
<proteinExistence type="predicted"/>
<accession>A0A2R8BL38</accession>
<organism evidence="5 6">
    <name type="scientific">Albidovulum aquaemixtae</name>
    <dbReference type="NCBI Taxonomy" id="1542388"/>
    <lineage>
        <taxon>Bacteria</taxon>
        <taxon>Pseudomonadati</taxon>
        <taxon>Pseudomonadota</taxon>
        <taxon>Alphaproteobacteria</taxon>
        <taxon>Rhodobacterales</taxon>
        <taxon>Paracoccaceae</taxon>
        <taxon>Albidovulum</taxon>
    </lineage>
</organism>
<dbReference type="SUPFAM" id="SSF55718">
    <property type="entry name" value="SCP-like"/>
    <property type="match status" value="1"/>
</dbReference>
<keyword evidence="6" id="KW-1185">Reference proteome</keyword>
<dbReference type="InterPro" id="IPR011991">
    <property type="entry name" value="ArsR-like_HTH"/>
</dbReference>
<dbReference type="Proteomes" id="UP000244924">
    <property type="component" value="Unassembled WGS sequence"/>
</dbReference>
<dbReference type="AlphaFoldDB" id="A0A2R8BL38"/>
<dbReference type="InterPro" id="IPR036388">
    <property type="entry name" value="WH-like_DNA-bd_sf"/>
</dbReference>
<dbReference type="GO" id="GO:0006355">
    <property type="term" value="P:regulation of DNA-templated transcription"/>
    <property type="evidence" value="ECO:0007669"/>
    <property type="project" value="UniProtKB-ARBA"/>
</dbReference>
<keyword evidence="3" id="KW-0804">Transcription</keyword>